<sequence>MLSPKAMDCCRRIMTASAKPRRNMTRPRIMYMMPIFLWSIDVSQSRHSGPHRRNLVMPPTTTRPPSTTAMKVMSTMGSCVMGIWSHVMRPSSQCAAGVDCSDTILSLFCSLHYCTTAAACARWASSRATTLSAFWTVHTSCGRFRPAAFI</sequence>
<accession>A0A645C9S8</accession>
<evidence type="ECO:0000313" key="1">
    <source>
        <dbReference type="EMBL" id="MPM73644.1"/>
    </source>
</evidence>
<dbReference type="EMBL" id="VSSQ01025490">
    <property type="protein sequence ID" value="MPM73644.1"/>
    <property type="molecule type" value="Genomic_DNA"/>
</dbReference>
<name>A0A645C9S8_9ZZZZ</name>
<comment type="caution">
    <text evidence="1">The sequence shown here is derived from an EMBL/GenBank/DDBJ whole genome shotgun (WGS) entry which is preliminary data.</text>
</comment>
<organism evidence="1">
    <name type="scientific">bioreactor metagenome</name>
    <dbReference type="NCBI Taxonomy" id="1076179"/>
    <lineage>
        <taxon>unclassified sequences</taxon>
        <taxon>metagenomes</taxon>
        <taxon>ecological metagenomes</taxon>
    </lineage>
</organism>
<gene>
    <name evidence="1" type="ORF">SDC9_120626</name>
</gene>
<reference evidence="1" key="1">
    <citation type="submission" date="2019-08" db="EMBL/GenBank/DDBJ databases">
        <authorList>
            <person name="Kucharzyk K."/>
            <person name="Murdoch R.W."/>
            <person name="Higgins S."/>
            <person name="Loffler F."/>
        </authorList>
    </citation>
    <scope>NUCLEOTIDE SEQUENCE</scope>
</reference>
<proteinExistence type="predicted"/>
<protein>
    <submittedName>
        <fullName evidence="1">Uncharacterized protein</fullName>
    </submittedName>
</protein>
<dbReference type="AlphaFoldDB" id="A0A645C9S8"/>